<organism evidence="3 4">
    <name type="scientific">Candidatus Obscuribacter phosphatis</name>
    <dbReference type="NCBI Taxonomy" id="1906157"/>
    <lineage>
        <taxon>Bacteria</taxon>
        <taxon>Bacillati</taxon>
        <taxon>Candidatus Melainabacteria</taxon>
        <taxon>Candidatus Obscuribacterales</taxon>
        <taxon>Candidatus Obscuribacteraceae</taxon>
        <taxon>Candidatus Obscuribacter</taxon>
    </lineage>
</organism>
<evidence type="ECO:0000256" key="1">
    <source>
        <dbReference type="PROSITE-ProRule" id="PRU00110"/>
    </source>
</evidence>
<protein>
    <submittedName>
        <fullName evidence="3">Hpt domain-containing protein</fullName>
    </submittedName>
</protein>
<evidence type="ECO:0000259" key="2">
    <source>
        <dbReference type="PROSITE" id="PS50894"/>
    </source>
</evidence>
<evidence type="ECO:0000313" key="4">
    <source>
        <dbReference type="Proteomes" id="UP000664277"/>
    </source>
</evidence>
<dbReference type="GO" id="GO:0043424">
    <property type="term" value="F:protein histidine kinase binding"/>
    <property type="evidence" value="ECO:0007669"/>
    <property type="project" value="InterPro"/>
</dbReference>
<dbReference type="InterPro" id="IPR045871">
    <property type="entry name" value="AHP1-5/YPD1"/>
</dbReference>
<dbReference type="Proteomes" id="UP000664277">
    <property type="component" value="Unassembled WGS sequence"/>
</dbReference>
<comment type="caution">
    <text evidence="3">The sequence shown here is derived from an EMBL/GenBank/DDBJ whole genome shotgun (WGS) entry which is preliminary data.</text>
</comment>
<dbReference type="PROSITE" id="PS50894">
    <property type="entry name" value="HPT"/>
    <property type="match status" value="1"/>
</dbReference>
<feature type="domain" description="HPt" evidence="2">
    <location>
        <begin position="28"/>
        <end position="121"/>
    </location>
</feature>
<dbReference type="Gene3D" id="1.20.120.160">
    <property type="entry name" value="HPT domain"/>
    <property type="match status" value="1"/>
</dbReference>
<keyword evidence="1" id="KW-0597">Phosphoprotein</keyword>
<dbReference type="Pfam" id="PF01627">
    <property type="entry name" value="Hpt"/>
    <property type="match status" value="1"/>
</dbReference>
<dbReference type="InterPro" id="IPR036641">
    <property type="entry name" value="HPT_dom_sf"/>
</dbReference>
<dbReference type="AlphaFoldDB" id="A0A8J7TM38"/>
<feature type="modified residue" description="Phosphohistidine" evidence="1">
    <location>
        <position position="67"/>
    </location>
</feature>
<dbReference type="SUPFAM" id="SSF47226">
    <property type="entry name" value="Histidine-containing phosphotransfer domain, HPT domain"/>
    <property type="match status" value="1"/>
</dbReference>
<name>A0A8J7TM38_9BACT</name>
<accession>A0A8J7TM38</accession>
<gene>
    <name evidence="3" type="ORF">J0M35_04625</name>
</gene>
<dbReference type="InterPro" id="IPR008207">
    <property type="entry name" value="Sig_transdc_His_kin_Hpt_dom"/>
</dbReference>
<dbReference type="PANTHER" id="PTHR28242">
    <property type="entry name" value="PHOSPHORELAY INTERMEDIATE PROTEIN YPD1"/>
    <property type="match status" value="1"/>
</dbReference>
<sequence>MPLESLEGQEAGNVARPARLEELEAQFDRDMAKELVSAYLEDTADVMEKMQESIFNRDGKSLKSHAHMLKGASRIVVAQELEGLCKEMEEYSLGANWLKAEALFEKLNRAFQELVEYLRQYLK</sequence>
<dbReference type="GO" id="GO:0009927">
    <property type="term" value="F:histidine phosphotransfer kinase activity"/>
    <property type="evidence" value="ECO:0007669"/>
    <property type="project" value="InterPro"/>
</dbReference>
<dbReference type="GO" id="GO:0005737">
    <property type="term" value="C:cytoplasm"/>
    <property type="evidence" value="ECO:0007669"/>
    <property type="project" value="TreeGrafter"/>
</dbReference>
<reference evidence="3" key="1">
    <citation type="submission" date="2021-02" db="EMBL/GenBank/DDBJ databases">
        <title>Genome-Resolved Metagenomics of a Microbial Community Performing Photosynthetic Biological Nutrient Removal.</title>
        <authorList>
            <person name="Mcdaniel E.A."/>
        </authorList>
    </citation>
    <scope>NUCLEOTIDE SEQUENCE</scope>
    <source>
        <strain evidence="3">UWPOB_OBS1</strain>
    </source>
</reference>
<dbReference type="GO" id="GO:0000160">
    <property type="term" value="P:phosphorelay signal transduction system"/>
    <property type="evidence" value="ECO:0007669"/>
    <property type="project" value="InterPro"/>
</dbReference>
<dbReference type="PANTHER" id="PTHR28242:SF52">
    <property type="entry name" value="PHOSPHORELAY INTERMEDIATE PROTEIN YPD1"/>
    <property type="match status" value="1"/>
</dbReference>
<evidence type="ECO:0000313" key="3">
    <source>
        <dbReference type="EMBL" id="MBN8659623.1"/>
    </source>
</evidence>
<dbReference type="EMBL" id="JAFLCK010000004">
    <property type="protein sequence ID" value="MBN8659623.1"/>
    <property type="molecule type" value="Genomic_DNA"/>
</dbReference>
<proteinExistence type="predicted"/>